<comment type="caution">
    <text evidence="4">The sequence shown here is derived from an EMBL/GenBank/DDBJ whole genome shotgun (WGS) entry which is preliminary data.</text>
</comment>
<reference evidence="4 5" key="1">
    <citation type="journal article" date="2020" name="BMC Genomics">
        <title>Correction to: Identification and distribution of gene clusters required for synthesis of sphingolipid metabolism inhibitors in diverse species of the filamentous fungus Fusarium.</title>
        <authorList>
            <person name="Kim H.S."/>
            <person name="Lohmar J.M."/>
            <person name="Busman M."/>
            <person name="Brown D.W."/>
            <person name="Naumann T.A."/>
            <person name="Divon H.H."/>
            <person name="Lysoe E."/>
            <person name="Uhlig S."/>
            <person name="Proctor R.H."/>
        </authorList>
    </citation>
    <scope>NUCLEOTIDE SEQUENCE [LARGE SCALE GENOMIC DNA]</scope>
    <source>
        <strain evidence="4 5">NRRL 25214</strain>
    </source>
</reference>
<name>A0A8H5E6U4_9HYPO</name>
<dbReference type="Pfam" id="PF00300">
    <property type="entry name" value="His_Phos_1"/>
    <property type="match status" value="1"/>
</dbReference>
<dbReference type="SMART" id="SM00855">
    <property type="entry name" value="PGAM"/>
    <property type="match status" value="1"/>
</dbReference>
<evidence type="ECO:0000256" key="2">
    <source>
        <dbReference type="ARBA" id="ARBA00023242"/>
    </source>
</evidence>
<feature type="region of interest" description="Disordered" evidence="3">
    <location>
        <begin position="1"/>
        <end position="79"/>
    </location>
</feature>
<evidence type="ECO:0000256" key="1">
    <source>
        <dbReference type="ARBA" id="ARBA00004123"/>
    </source>
</evidence>
<dbReference type="Proteomes" id="UP000573603">
    <property type="component" value="Unassembled WGS sequence"/>
</dbReference>
<evidence type="ECO:0000313" key="5">
    <source>
        <dbReference type="Proteomes" id="UP000573603"/>
    </source>
</evidence>
<keyword evidence="2" id="KW-0539">Nucleus</keyword>
<keyword evidence="5" id="KW-1185">Reference proteome</keyword>
<dbReference type="EMBL" id="JABEVY010000115">
    <property type="protein sequence ID" value="KAF5249288.1"/>
    <property type="molecule type" value="Genomic_DNA"/>
</dbReference>
<dbReference type="PANTHER" id="PTHR37534:SF46">
    <property type="entry name" value="ZN(II)2CYS6 TRANSCRIPTION FACTOR (EUROFUNG)"/>
    <property type="match status" value="1"/>
</dbReference>
<sequence>MRNPTTFRRGGRKRKAAARLRQSRDLESIGESLSEQDGHSSNGPEESDNGDGPPNEGPSDLPSEPQSSNTPFFLDQHFPLDQGPFTGHLNTRIFHSYELLGQGLTTGPPYPSFQTSQPQLPMLQLFDQNPIPQDDINTQSTSTPVSLGDVSAGSLPLPGISELISHTSSPLDTPGQKRKITRHLDILPDPALHCELLQHWTLNLCDCLAPVPGHLNPLRSAMMPIALEGSRTDSEKSTGATALFHFICSASAFHLAKKRECEESKGSLENVALEHHNIGITHLAKNIQLSKNGADCVSLLASIIICIYNEAVTLPTTFWRLHFRGAVEWVNHIDPQVWHKSDAASSLYQMFRSMATVVQAQLLFDSHETSYWKFANDFGPQPEPYTLYESFGLPQPVYEGLRAMNALQMRKRSSTESDPSADELDRLEMELYLSAPNRPETPTAKDYADLIYHHGCIFYYAALIHMKRNLKDMPMDAVRPLVEKSLNHLEALPACTSQRSSPMIWPVAIVAFETGDTTMQQRMLRSLAFFEERSELAIWTQITHLVKELWALRKREGANIKWHQTALGTSRLSESCRPVDACASPIARPRYGFFYVDSPELPQRDAVFPRREKSDAPCVFTKMEARALCSGAGCRKVTPIEERLIPTANEWVTRIPVQGFLAILQAIFKYLSFSKVIPQWLKNVSQSTSFVGKIIIHAVRHAQGYHNLGEEFFHLRDPALTPFGQQQCVERRKASFQDQSRFKLIASSPMMRTLHTTSLIFDDAIQTQDILAIPEAQEISDHGCDIGTDPALLKEMTLRNDWPVDLSLVPEGWNDKNLYGPNSPVTSACAARARTVRRILREKGMALSQDTNEDIHIALVAHGSFMHYFSNDWENSTTGCGTGWKNCETRRYVFQNDEWDENAWLVETEESRLARGMMGPAPSAEEQRRLYEKTMVGWVDQGLPDIRYLETASVMPMQEHSRL</sequence>
<comment type="subcellular location">
    <subcellularLocation>
        <location evidence="1">Nucleus</location>
    </subcellularLocation>
</comment>
<dbReference type="Pfam" id="PF11951">
    <property type="entry name" value="Fungal_trans_2"/>
    <property type="match status" value="1"/>
</dbReference>
<dbReference type="InterPro" id="IPR021858">
    <property type="entry name" value="Fun_TF"/>
</dbReference>
<dbReference type="PANTHER" id="PTHR37534">
    <property type="entry name" value="TRANSCRIPTIONAL ACTIVATOR PROTEIN UGA3"/>
    <property type="match status" value="1"/>
</dbReference>
<proteinExistence type="predicted"/>
<dbReference type="AlphaFoldDB" id="A0A8H5E6U4"/>
<accession>A0A8H5E6U4</accession>
<dbReference type="Gene3D" id="3.40.50.1240">
    <property type="entry name" value="Phosphoglycerate mutase-like"/>
    <property type="match status" value="1"/>
</dbReference>
<evidence type="ECO:0000256" key="3">
    <source>
        <dbReference type="SAM" id="MobiDB-lite"/>
    </source>
</evidence>
<feature type="compositionally biased region" description="Polar residues" evidence="3">
    <location>
        <begin position="31"/>
        <end position="44"/>
    </location>
</feature>
<dbReference type="InterPro" id="IPR029033">
    <property type="entry name" value="His_PPase_superfam"/>
</dbReference>
<dbReference type="GO" id="GO:0005634">
    <property type="term" value="C:nucleus"/>
    <property type="evidence" value="ECO:0007669"/>
    <property type="project" value="UniProtKB-SubCell"/>
</dbReference>
<dbReference type="InterPro" id="IPR013078">
    <property type="entry name" value="His_Pase_superF_clade-1"/>
</dbReference>
<feature type="compositionally biased region" description="Basic residues" evidence="3">
    <location>
        <begin position="9"/>
        <end position="18"/>
    </location>
</feature>
<dbReference type="CDD" id="cd07040">
    <property type="entry name" value="HP"/>
    <property type="match status" value="1"/>
</dbReference>
<protein>
    <submittedName>
        <fullName evidence="4">Uncharacterized protein</fullName>
    </submittedName>
</protein>
<gene>
    <name evidence="4" type="ORF">FANTH_5369</name>
</gene>
<organism evidence="4 5">
    <name type="scientific">Fusarium anthophilum</name>
    <dbReference type="NCBI Taxonomy" id="48485"/>
    <lineage>
        <taxon>Eukaryota</taxon>
        <taxon>Fungi</taxon>
        <taxon>Dikarya</taxon>
        <taxon>Ascomycota</taxon>
        <taxon>Pezizomycotina</taxon>
        <taxon>Sordariomycetes</taxon>
        <taxon>Hypocreomycetidae</taxon>
        <taxon>Hypocreales</taxon>
        <taxon>Nectriaceae</taxon>
        <taxon>Fusarium</taxon>
        <taxon>Fusarium fujikuroi species complex</taxon>
    </lineage>
</organism>
<dbReference type="SUPFAM" id="SSF53254">
    <property type="entry name" value="Phosphoglycerate mutase-like"/>
    <property type="match status" value="1"/>
</dbReference>
<evidence type="ECO:0000313" key="4">
    <source>
        <dbReference type="EMBL" id="KAF5249288.1"/>
    </source>
</evidence>